<dbReference type="AlphaFoldDB" id="A0AA39M5S0"/>
<evidence type="ECO:0000313" key="3">
    <source>
        <dbReference type="EMBL" id="KAK0422641.1"/>
    </source>
</evidence>
<accession>A0AA39M5S0</accession>
<name>A0AA39M5S0_9BILA</name>
<dbReference type="Proteomes" id="UP001175271">
    <property type="component" value="Unassembled WGS sequence"/>
</dbReference>
<comment type="caution">
    <text evidence="3">The sequence shown here is derived from an EMBL/GenBank/DDBJ whole genome shotgun (WGS) entry which is preliminary data.</text>
</comment>
<feature type="region of interest" description="Disordered" evidence="2">
    <location>
        <begin position="412"/>
        <end position="447"/>
    </location>
</feature>
<reference evidence="3" key="1">
    <citation type="submission" date="2023-06" db="EMBL/GenBank/DDBJ databases">
        <title>Genomic analysis of the entomopathogenic nematode Steinernema hermaphroditum.</title>
        <authorList>
            <person name="Schwarz E.M."/>
            <person name="Heppert J.K."/>
            <person name="Baniya A."/>
            <person name="Schwartz H.T."/>
            <person name="Tan C.-H."/>
            <person name="Antoshechkin I."/>
            <person name="Sternberg P.W."/>
            <person name="Goodrich-Blair H."/>
            <person name="Dillman A.R."/>
        </authorList>
    </citation>
    <scope>NUCLEOTIDE SEQUENCE</scope>
    <source>
        <strain evidence="3">PS9179</strain>
        <tissue evidence="3">Whole animal</tissue>
    </source>
</reference>
<keyword evidence="1" id="KW-0175">Coiled coil</keyword>
<dbReference type="EMBL" id="JAUCMV010000001">
    <property type="protein sequence ID" value="KAK0422641.1"/>
    <property type="molecule type" value="Genomic_DNA"/>
</dbReference>
<gene>
    <name evidence="3" type="ORF">QR680_007692</name>
</gene>
<protein>
    <submittedName>
        <fullName evidence="3">Uncharacterized protein</fullName>
    </submittedName>
</protein>
<evidence type="ECO:0000313" key="4">
    <source>
        <dbReference type="Proteomes" id="UP001175271"/>
    </source>
</evidence>
<sequence length="507" mass="56959">MDAQAPSLQEMRWGLMSPTLATRIESLADFLTLLPKKIVEGNSFTAAVFDAKSGILEKRFPLHLLNEAVEFALLALESPSDPVVLAALYMNAVGEAYEKGVELEKVTKKLDLRIAIQILKNNQKKDTDAEAEKRKREEAERMDELQELQFLAVEGLLMDAKVRYENLEKEMEKLSARAKTYKASRDQAKALNNELKNAILTLKYIQRKATAEKKHQLEELHQLASAEKARREEVERLLKDAQAKVDESLNLKKENSDLKKDLQDLKAKIDSPNYKQQYLDALAETKKLEAQVSDLESRLAPEKKERLMTEEALKPADYGNNRNLLLGNFGCVLDSCTVEKDKILGHQNVEEEAEHLSNDAQAEVEESEPMSVIGHIKAQLIKDLMNFRVDSCAGDFRDRCTVEKDKILGNRKVDESSNDGSFEDCGVESEESSEDDYEEVSQEEKASVDVRAMENLAAANEALKNLKVPVCVNKSASEASTSPFSVKSLLFSESSIEVIELEDDLDE</sequence>
<feature type="compositionally biased region" description="Acidic residues" evidence="2">
    <location>
        <begin position="421"/>
        <end position="441"/>
    </location>
</feature>
<evidence type="ECO:0000256" key="1">
    <source>
        <dbReference type="SAM" id="Coils"/>
    </source>
</evidence>
<keyword evidence="4" id="KW-1185">Reference proteome</keyword>
<proteinExistence type="predicted"/>
<feature type="coiled-coil region" evidence="1">
    <location>
        <begin position="122"/>
        <end position="298"/>
    </location>
</feature>
<organism evidence="3 4">
    <name type="scientific">Steinernema hermaphroditum</name>
    <dbReference type="NCBI Taxonomy" id="289476"/>
    <lineage>
        <taxon>Eukaryota</taxon>
        <taxon>Metazoa</taxon>
        <taxon>Ecdysozoa</taxon>
        <taxon>Nematoda</taxon>
        <taxon>Chromadorea</taxon>
        <taxon>Rhabditida</taxon>
        <taxon>Tylenchina</taxon>
        <taxon>Panagrolaimomorpha</taxon>
        <taxon>Strongyloidoidea</taxon>
        <taxon>Steinernematidae</taxon>
        <taxon>Steinernema</taxon>
    </lineage>
</organism>
<evidence type="ECO:0000256" key="2">
    <source>
        <dbReference type="SAM" id="MobiDB-lite"/>
    </source>
</evidence>